<feature type="binding site" evidence="6">
    <location>
        <position position="245"/>
    </location>
    <ligand>
        <name>Zn(2+)</name>
        <dbReference type="ChEBI" id="CHEBI:29105"/>
    </ligand>
</feature>
<dbReference type="PANTHER" id="PTHR20855">
    <property type="entry name" value="ADIPOR/PROGESTIN RECEPTOR-RELATED"/>
    <property type="match status" value="1"/>
</dbReference>
<feature type="transmembrane region" description="Helical" evidence="7">
    <location>
        <begin position="141"/>
        <end position="160"/>
    </location>
</feature>
<organism evidence="8 9">
    <name type="scientific">Tigriopus californicus</name>
    <name type="common">Marine copepod</name>
    <dbReference type="NCBI Taxonomy" id="6832"/>
    <lineage>
        <taxon>Eukaryota</taxon>
        <taxon>Metazoa</taxon>
        <taxon>Ecdysozoa</taxon>
        <taxon>Arthropoda</taxon>
        <taxon>Crustacea</taxon>
        <taxon>Multicrustacea</taxon>
        <taxon>Hexanauplia</taxon>
        <taxon>Copepoda</taxon>
        <taxon>Harpacticoida</taxon>
        <taxon>Harpacticidae</taxon>
        <taxon>Tigriopus</taxon>
    </lineage>
</organism>
<dbReference type="GO" id="GO:0038023">
    <property type="term" value="F:signaling receptor activity"/>
    <property type="evidence" value="ECO:0007669"/>
    <property type="project" value="TreeGrafter"/>
</dbReference>
<dbReference type="GO" id="GO:0046872">
    <property type="term" value="F:metal ion binding"/>
    <property type="evidence" value="ECO:0007669"/>
    <property type="project" value="UniProtKB-KW"/>
</dbReference>
<feature type="transmembrane region" description="Helical" evidence="7">
    <location>
        <begin position="115"/>
        <end position="134"/>
    </location>
</feature>
<evidence type="ECO:0000256" key="1">
    <source>
        <dbReference type="ARBA" id="ARBA00004141"/>
    </source>
</evidence>
<evidence type="ECO:0000313" key="9">
    <source>
        <dbReference type="Proteomes" id="UP000318571"/>
    </source>
</evidence>
<sequence length="302" mass="34504">MLLKATDVPLYVREDSITTGYRQNLSYKGCLNSWFWLHNETVNIWSHFLGFLFFLYFLVRILLCPPTNVQSHFELLPIIIQLISYQFCMLSSSLFHTFSCHSENAHKSWLQFDHFGIFFALFGTYISFICDTFTCHPGWKTLHLSVVVFIFAVIGYLRYSPTLDSSPRTTKIQLFFFVAMGMYALIPFAHWACLEGGLSSLAVQNKLNAMMVPYGIAGIGLCFYVSHFPEKVFNTGQVDVFGASHQVWHVFVFVGMVYWYLESAHTLFSRACSPLHIVDDVDIPKLLLNSTTAALSLVKGIF</sequence>
<keyword evidence="5 7" id="KW-0472">Membrane</keyword>
<keyword evidence="6" id="KW-0479">Metal-binding</keyword>
<accession>A0A553PPG4</accession>
<name>A0A553PPG4_TIGCA</name>
<dbReference type="OrthoDB" id="529367at2759"/>
<feature type="binding site" evidence="6">
    <location>
        <position position="249"/>
    </location>
    <ligand>
        <name>Zn(2+)</name>
        <dbReference type="ChEBI" id="CHEBI:29105"/>
    </ligand>
</feature>
<dbReference type="OMA" id="LTTWECI"/>
<gene>
    <name evidence="8" type="ORF">TCAL_11192</name>
</gene>
<dbReference type="InterPro" id="IPR004254">
    <property type="entry name" value="AdipoR/HlyIII-related"/>
</dbReference>
<feature type="transmembrane region" description="Helical" evidence="7">
    <location>
        <begin position="206"/>
        <end position="226"/>
    </location>
</feature>
<proteinExistence type="inferred from homology"/>
<feature type="transmembrane region" description="Helical" evidence="7">
    <location>
        <begin position="44"/>
        <end position="63"/>
    </location>
</feature>
<dbReference type="Proteomes" id="UP000318571">
    <property type="component" value="Chromosome 6"/>
</dbReference>
<protein>
    <submittedName>
        <fullName evidence="8">Uncharacterized protein</fullName>
    </submittedName>
</protein>
<evidence type="ECO:0000256" key="4">
    <source>
        <dbReference type="ARBA" id="ARBA00022989"/>
    </source>
</evidence>
<keyword evidence="3 7" id="KW-0812">Transmembrane</keyword>
<keyword evidence="9" id="KW-1185">Reference proteome</keyword>
<evidence type="ECO:0000256" key="2">
    <source>
        <dbReference type="ARBA" id="ARBA00007018"/>
    </source>
</evidence>
<dbReference type="PANTHER" id="PTHR20855:SF15">
    <property type="entry name" value="PROGESTIN AND ADIPOQ RECEPTOR FAMILY MEMBER 3"/>
    <property type="match status" value="1"/>
</dbReference>
<comment type="subcellular location">
    <subcellularLocation>
        <location evidence="1">Membrane</location>
        <topology evidence="1">Multi-pass membrane protein</topology>
    </subcellularLocation>
</comment>
<dbReference type="AlphaFoldDB" id="A0A553PPG4"/>
<keyword evidence="4 7" id="KW-1133">Transmembrane helix</keyword>
<dbReference type="EMBL" id="VCGU01000002">
    <property type="protein sequence ID" value="TRY79575.1"/>
    <property type="molecule type" value="Genomic_DNA"/>
</dbReference>
<comment type="similarity">
    <text evidence="2">Belongs to the ADIPOR family.</text>
</comment>
<evidence type="ECO:0000256" key="6">
    <source>
        <dbReference type="PIRSR" id="PIRSR604254-1"/>
    </source>
</evidence>
<keyword evidence="6" id="KW-0862">Zinc</keyword>
<evidence type="ECO:0000256" key="7">
    <source>
        <dbReference type="SAM" id="Phobius"/>
    </source>
</evidence>
<feature type="transmembrane region" description="Helical" evidence="7">
    <location>
        <begin position="172"/>
        <end position="194"/>
    </location>
</feature>
<evidence type="ECO:0000256" key="3">
    <source>
        <dbReference type="ARBA" id="ARBA00022692"/>
    </source>
</evidence>
<evidence type="ECO:0000256" key="5">
    <source>
        <dbReference type="ARBA" id="ARBA00023136"/>
    </source>
</evidence>
<comment type="caution">
    <text evidence="8">The sequence shown here is derived from an EMBL/GenBank/DDBJ whole genome shotgun (WGS) entry which is preliminary data.</text>
</comment>
<dbReference type="Pfam" id="PF03006">
    <property type="entry name" value="HlyIII"/>
    <property type="match status" value="1"/>
</dbReference>
<feature type="transmembrane region" description="Helical" evidence="7">
    <location>
        <begin position="246"/>
        <end position="261"/>
    </location>
</feature>
<feature type="binding site" evidence="6">
    <location>
        <position position="96"/>
    </location>
    <ligand>
        <name>Zn(2+)</name>
        <dbReference type="ChEBI" id="CHEBI:29105"/>
    </ligand>
</feature>
<dbReference type="GO" id="GO:0016020">
    <property type="term" value="C:membrane"/>
    <property type="evidence" value="ECO:0007669"/>
    <property type="project" value="UniProtKB-SubCell"/>
</dbReference>
<dbReference type="STRING" id="6832.A0A553PPG4"/>
<feature type="transmembrane region" description="Helical" evidence="7">
    <location>
        <begin position="75"/>
        <end position="95"/>
    </location>
</feature>
<reference evidence="8 9" key="1">
    <citation type="journal article" date="2018" name="Nat. Ecol. Evol.">
        <title>Genomic signatures of mitonuclear coevolution across populations of Tigriopus californicus.</title>
        <authorList>
            <person name="Barreto F.S."/>
            <person name="Watson E.T."/>
            <person name="Lima T.G."/>
            <person name="Willett C.S."/>
            <person name="Edmands S."/>
            <person name="Li W."/>
            <person name="Burton R.S."/>
        </authorList>
    </citation>
    <scope>NUCLEOTIDE SEQUENCE [LARGE SCALE GENOMIC DNA]</scope>
    <source>
        <strain evidence="8 9">San Diego</strain>
    </source>
</reference>
<evidence type="ECO:0000313" key="8">
    <source>
        <dbReference type="EMBL" id="TRY79575.1"/>
    </source>
</evidence>